<dbReference type="InterPro" id="IPR036390">
    <property type="entry name" value="WH_DNA-bd_sf"/>
</dbReference>
<dbReference type="SUPFAM" id="SSF53850">
    <property type="entry name" value="Periplasmic binding protein-like II"/>
    <property type="match status" value="1"/>
</dbReference>
<evidence type="ECO:0000256" key="4">
    <source>
        <dbReference type="ARBA" id="ARBA00023163"/>
    </source>
</evidence>
<dbReference type="Pfam" id="PF00126">
    <property type="entry name" value="HTH_1"/>
    <property type="match status" value="1"/>
</dbReference>
<dbReference type="EMBL" id="UHFR01000005">
    <property type="protein sequence ID" value="SUN75682.1"/>
    <property type="molecule type" value="Genomic_DNA"/>
</dbReference>
<feature type="domain" description="HTH lysR-type" evidence="5">
    <location>
        <begin position="1"/>
        <end position="58"/>
    </location>
</feature>
<dbReference type="InterPro" id="IPR000847">
    <property type="entry name" value="LysR_HTH_N"/>
</dbReference>
<keyword evidence="3" id="KW-0238">DNA-binding</keyword>
<dbReference type="SUPFAM" id="SSF46785">
    <property type="entry name" value="Winged helix' DNA-binding domain"/>
    <property type="match status" value="1"/>
</dbReference>
<dbReference type="PANTHER" id="PTHR30346">
    <property type="entry name" value="TRANSCRIPTIONAL DUAL REGULATOR HCAR-RELATED"/>
    <property type="match status" value="1"/>
</dbReference>
<dbReference type="InterPro" id="IPR005119">
    <property type="entry name" value="LysR_subst-bd"/>
</dbReference>
<evidence type="ECO:0000256" key="2">
    <source>
        <dbReference type="ARBA" id="ARBA00023015"/>
    </source>
</evidence>
<protein>
    <submittedName>
        <fullName evidence="6">Malolactic fermentation system transcriptional activator</fullName>
    </submittedName>
</protein>
<keyword evidence="2" id="KW-0805">Transcription regulation</keyword>
<dbReference type="RefSeq" id="WP_018372077.1">
    <property type="nucleotide sequence ID" value="NZ_UHFR01000005.1"/>
</dbReference>
<dbReference type="Gene3D" id="1.10.10.10">
    <property type="entry name" value="Winged helix-like DNA-binding domain superfamily/Winged helix DNA-binding domain"/>
    <property type="match status" value="1"/>
</dbReference>
<evidence type="ECO:0000313" key="6">
    <source>
        <dbReference type="EMBL" id="SUN75682.1"/>
    </source>
</evidence>
<dbReference type="GO" id="GO:0032993">
    <property type="term" value="C:protein-DNA complex"/>
    <property type="evidence" value="ECO:0007669"/>
    <property type="project" value="TreeGrafter"/>
</dbReference>
<proteinExistence type="inferred from homology"/>
<dbReference type="PRINTS" id="PR00039">
    <property type="entry name" value="HTHLYSR"/>
</dbReference>
<dbReference type="Gene3D" id="3.40.190.290">
    <property type="match status" value="1"/>
</dbReference>
<dbReference type="InterPro" id="IPR036388">
    <property type="entry name" value="WH-like_DNA-bd_sf"/>
</dbReference>
<name>A0A380KUV9_9STRE</name>
<dbReference type="STRING" id="1123307.GCA_000380065_01372"/>
<reference evidence="6" key="1">
    <citation type="submission" date="2018-06" db="EMBL/GenBank/DDBJ databases">
        <authorList>
            <consortium name="Pathogen Informatics"/>
            <person name="Doyle S."/>
        </authorList>
    </citation>
    <scope>NUCLEOTIDE SEQUENCE [LARGE SCALE GENOMIC DNA]</scope>
    <source>
        <strain evidence="6">NCTC13765</strain>
    </source>
</reference>
<evidence type="ECO:0000259" key="5">
    <source>
        <dbReference type="PROSITE" id="PS50931"/>
    </source>
</evidence>
<evidence type="ECO:0000256" key="1">
    <source>
        <dbReference type="ARBA" id="ARBA00009437"/>
    </source>
</evidence>
<dbReference type="PROSITE" id="PS50931">
    <property type="entry name" value="HTH_LYSR"/>
    <property type="match status" value="1"/>
</dbReference>
<sequence length="299" mass="34366">MNIRDLNYFYYLSLYHSFTEVAQHFQVSQPTITYAVKRLEEEFGCQLVVKTPAKRVAHLTRQGELLANHAQEVLLELDKAKKAIEHANQGKTRLGFPPMISMDIFSKIVQQVPDLDLYNAVDFVREGSHDLLEELLDGKVDMSLIGSLSPLWHEKLITKELFQKEFYLVMSEQHPLATFKELSFSQVLKEKFIILDEHHIHLTAFNQLNAKYQGRAQIALMLEDFLMIGQMVRENIGVTLITDIALMKSIDGLVKVPLIPEEKLFFHVSYAYLKTAVPSELTKKFINALEELKDSTDLL</sequence>
<keyword evidence="7" id="KW-1185">Reference proteome</keyword>
<accession>A0A380KUV9</accession>
<dbReference type="GO" id="GO:0003700">
    <property type="term" value="F:DNA-binding transcription factor activity"/>
    <property type="evidence" value="ECO:0007669"/>
    <property type="project" value="InterPro"/>
</dbReference>
<dbReference type="PANTHER" id="PTHR30346:SF28">
    <property type="entry name" value="HTH-TYPE TRANSCRIPTIONAL REGULATOR CYNR"/>
    <property type="match status" value="1"/>
</dbReference>
<comment type="similarity">
    <text evidence="1">Belongs to the LysR transcriptional regulatory family.</text>
</comment>
<organism evidence="6 7">
    <name type="scientific">Streptococcus massiliensis</name>
    <dbReference type="NCBI Taxonomy" id="313439"/>
    <lineage>
        <taxon>Bacteria</taxon>
        <taxon>Bacillati</taxon>
        <taxon>Bacillota</taxon>
        <taxon>Bacilli</taxon>
        <taxon>Lactobacillales</taxon>
        <taxon>Streptococcaceae</taxon>
        <taxon>Streptococcus</taxon>
    </lineage>
</organism>
<dbReference type="AlphaFoldDB" id="A0A380KUV9"/>
<dbReference type="OrthoDB" id="9803735at2"/>
<dbReference type="Pfam" id="PF03466">
    <property type="entry name" value="LysR_substrate"/>
    <property type="match status" value="1"/>
</dbReference>
<gene>
    <name evidence="6" type="primary">oxyR</name>
    <name evidence="6" type="ORF">NCTC13765_00115</name>
</gene>
<keyword evidence="4" id="KW-0804">Transcription</keyword>
<dbReference type="Proteomes" id="UP000254634">
    <property type="component" value="Unassembled WGS sequence"/>
</dbReference>
<dbReference type="GO" id="GO:0003677">
    <property type="term" value="F:DNA binding"/>
    <property type="evidence" value="ECO:0007669"/>
    <property type="project" value="UniProtKB-KW"/>
</dbReference>
<evidence type="ECO:0000256" key="3">
    <source>
        <dbReference type="ARBA" id="ARBA00023125"/>
    </source>
</evidence>
<evidence type="ECO:0000313" key="7">
    <source>
        <dbReference type="Proteomes" id="UP000254634"/>
    </source>
</evidence>